<dbReference type="PATRIC" id="fig|1339349.3.peg.2578"/>
<name>A0A078RZ54_BACUN</name>
<protein>
    <recommendedName>
        <fullName evidence="2">Alginate export domain-containing protein</fullName>
    </recommendedName>
</protein>
<dbReference type="Gene3D" id="2.40.160.100">
    <property type="match status" value="1"/>
</dbReference>
<dbReference type="SUPFAM" id="SSF56935">
    <property type="entry name" value="Porins"/>
    <property type="match status" value="1"/>
</dbReference>
<dbReference type="RefSeq" id="WP_005832422.1">
    <property type="nucleotide sequence ID" value="NZ_JNHN01000174.1"/>
</dbReference>
<evidence type="ECO:0000313" key="4">
    <source>
        <dbReference type="Proteomes" id="UP000028013"/>
    </source>
</evidence>
<dbReference type="InterPro" id="IPR053728">
    <property type="entry name" value="Alginate_Permeability_Chnl"/>
</dbReference>
<dbReference type="AlphaFoldDB" id="A0A078RZ54"/>
<comment type="caution">
    <text evidence="3">The sequence shown here is derived from an EMBL/GenBank/DDBJ whole genome shotgun (WGS) entry which is preliminary data.</text>
</comment>
<gene>
    <name evidence="3" type="ORF">M094_1410</name>
</gene>
<evidence type="ECO:0000313" key="3">
    <source>
        <dbReference type="EMBL" id="KDS50484.1"/>
    </source>
</evidence>
<evidence type="ECO:0000259" key="2">
    <source>
        <dbReference type="Pfam" id="PF13372"/>
    </source>
</evidence>
<dbReference type="Pfam" id="PF13372">
    <property type="entry name" value="Alginate_exp"/>
    <property type="match status" value="1"/>
</dbReference>
<dbReference type="InterPro" id="IPR025388">
    <property type="entry name" value="Alginate_export_dom"/>
</dbReference>
<dbReference type="Proteomes" id="UP000028013">
    <property type="component" value="Unassembled WGS sequence"/>
</dbReference>
<feature type="chain" id="PRO_5001744504" description="Alginate export domain-containing protein" evidence="1">
    <location>
        <begin position="20"/>
        <end position="426"/>
    </location>
</feature>
<feature type="signal peptide" evidence="1">
    <location>
        <begin position="1"/>
        <end position="19"/>
    </location>
</feature>
<proteinExistence type="predicted"/>
<keyword evidence="1" id="KW-0732">Signal</keyword>
<organism evidence="3 4">
    <name type="scientific">Bacteroides uniformis str. 3978 T3 ii</name>
    <dbReference type="NCBI Taxonomy" id="1339349"/>
    <lineage>
        <taxon>Bacteria</taxon>
        <taxon>Pseudomonadati</taxon>
        <taxon>Bacteroidota</taxon>
        <taxon>Bacteroidia</taxon>
        <taxon>Bacteroidales</taxon>
        <taxon>Bacteroidaceae</taxon>
        <taxon>Bacteroides</taxon>
    </lineage>
</organism>
<feature type="domain" description="Alginate export" evidence="2">
    <location>
        <begin position="94"/>
        <end position="362"/>
    </location>
</feature>
<accession>A0A078RZ54</accession>
<reference evidence="3 4" key="1">
    <citation type="submission" date="2014-04" db="EMBL/GenBank/DDBJ databases">
        <authorList>
            <person name="Sears C."/>
            <person name="Carroll K."/>
            <person name="Sack B.R."/>
            <person name="Qadri F."/>
            <person name="Myers L.L."/>
            <person name="Chung G.-T."/>
            <person name="Escheverria P."/>
            <person name="Fraser C.M."/>
            <person name="Sadzewicz L."/>
            <person name="Shefchek K.A."/>
            <person name="Tallon L."/>
            <person name="Das S.P."/>
            <person name="Daugherty S."/>
            <person name="Mongodin E.F."/>
        </authorList>
    </citation>
    <scope>NUCLEOTIDE SEQUENCE [LARGE SCALE GENOMIC DNA]</scope>
    <source>
        <strain evidence="3 4">3978 T3 ii</strain>
    </source>
</reference>
<sequence>MKTVYLALGLLLLPGMLWAQGSEKENEFTMSMQIRPRAEYRNGAQLPRFEGDKAASFINNRARLSMEYKRSDLSMKISAQHVGVWGQDPQIDTNGRFIMNEAWAKLNFGAGFFAQLGRQTLSYDDERILGGLDWNVAGRYHDALKLGYAKNAHQLHFILAFNQNKEKAKGGTYYYDGAQPYKNMQTLWYHYAAQTPNLDVSLLFMNLGLETGDAETETSHTRYLQTFGTYVTYQPESGNWLPVQAAFYYQTGKNKNAQSVSAFMVSVKAAYAIDKQWSVSLGYDYLSGSDGKGDKFKAFDPLYGTHHKFYGAMDYFYASAWQGVAPGLQDAQLGVNFKTSKQVSMQLNYHYFATAAKLDDVKKGLGSEMDYQLDWNVMKDVKLSAGYSIMRGTKSMDVVKGGDHKRWQDWGWVSVNINPRILFVKW</sequence>
<evidence type="ECO:0000256" key="1">
    <source>
        <dbReference type="SAM" id="SignalP"/>
    </source>
</evidence>
<dbReference type="EMBL" id="JNHN01000174">
    <property type="protein sequence ID" value="KDS50484.1"/>
    <property type="molecule type" value="Genomic_DNA"/>
</dbReference>